<organism evidence="2 3">
    <name type="scientific">Haloferula sargassicola</name>
    <dbReference type="NCBI Taxonomy" id="490096"/>
    <lineage>
        <taxon>Bacteria</taxon>
        <taxon>Pseudomonadati</taxon>
        <taxon>Verrucomicrobiota</taxon>
        <taxon>Verrucomicrobiia</taxon>
        <taxon>Verrucomicrobiales</taxon>
        <taxon>Verrucomicrobiaceae</taxon>
        <taxon>Haloferula</taxon>
    </lineage>
</organism>
<dbReference type="SUPFAM" id="SSF53474">
    <property type="entry name" value="alpha/beta-Hydrolases"/>
    <property type="match status" value="1"/>
</dbReference>
<gene>
    <name evidence="2" type="primary">menH_1</name>
    <name evidence="2" type="ORF">Hsar01_00678</name>
</gene>
<comment type="caution">
    <text evidence="2">The sequence shown here is derived from an EMBL/GenBank/DDBJ whole genome shotgun (WGS) entry which is preliminary data.</text>
</comment>
<dbReference type="InterPro" id="IPR050228">
    <property type="entry name" value="Carboxylesterase_BioH"/>
</dbReference>
<name>A0ABP9UN65_9BACT</name>
<accession>A0ABP9UN65</accession>
<evidence type="ECO:0000259" key="1">
    <source>
        <dbReference type="Pfam" id="PF12697"/>
    </source>
</evidence>
<reference evidence="2 3" key="1">
    <citation type="submission" date="2024-02" db="EMBL/GenBank/DDBJ databases">
        <title>Haloferula sargassicola NBRC 104335.</title>
        <authorList>
            <person name="Ichikawa N."/>
            <person name="Katano-Makiyama Y."/>
            <person name="Hidaka K."/>
        </authorList>
    </citation>
    <scope>NUCLEOTIDE SEQUENCE [LARGE SCALE GENOMIC DNA]</scope>
    <source>
        <strain evidence="2 3">NBRC 104335</strain>
    </source>
</reference>
<dbReference type="Proteomes" id="UP001476282">
    <property type="component" value="Unassembled WGS sequence"/>
</dbReference>
<protein>
    <submittedName>
        <fullName evidence="2">2-succinyl-6-hydroxy-2, 4-cyclohexadiene-1-carboxylate synthase</fullName>
    </submittedName>
</protein>
<dbReference type="Gene3D" id="3.40.50.1820">
    <property type="entry name" value="alpha/beta hydrolase"/>
    <property type="match status" value="1"/>
</dbReference>
<proteinExistence type="predicted"/>
<dbReference type="Pfam" id="PF12697">
    <property type="entry name" value="Abhydrolase_6"/>
    <property type="match status" value="1"/>
</dbReference>
<dbReference type="PANTHER" id="PTHR43194">
    <property type="entry name" value="HYDROLASE ALPHA/BETA FOLD FAMILY"/>
    <property type="match status" value="1"/>
</dbReference>
<dbReference type="InterPro" id="IPR029058">
    <property type="entry name" value="AB_hydrolase_fold"/>
</dbReference>
<feature type="domain" description="AB hydrolase-1" evidence="1">
    <location>
        <begin position="105"/>
        <end position="315"/>
    </location>
</feature>
<dbReference type="RefSeq" id="WP_353565620.1">
    <property type="nucleotide sequence ID" value="NZ_BAABRI010000003.1"/>
</dbReference>
<keyword evidence="3" id="KW-1185">Reference proteome</keyword>
<dbReference type="EMBL" id="BAABRI010000003">
    <property type="protein sequence ID" value="GAA5481469.1"/>
    <property type="molecule type" value="Genomic_DNA"/>
</dbReference>
<dbReference type="PANTHER" id="PTHR43194:SF2">
    <property type="entry name" value="PEROXISOMAL MEMBRANE PROTEIN LPX1"/>
    <property type="match status" value="1"/>
</dbReference>
<dbReference type="InterPro" id="IPR000073">
    <property type="entry name" value="AB_hydrolase_1"/>
</dbReference>
<evidence type="ECO:0000313" key="2">
    <source>
        <dbReference type="EMBL" id="GAA5481469.1"/>
    </source>
</evidence>
<sequence>MKRLRRWLQRIAFTSSLLALAALSTIGWLGSGHLVEPKRRALQDYHLERLEHPAAFGLKITAYTGPEKTPCLLVEPEPGGRGWRARDLRKSLKRPPPWGEILGTVVMLNGHGGRKEDHLPSCERFTAAGFRCLVPDLPGHGDHPAPHATFGKDECELIEALVDDLPGRFSLKPQPVFLYGVSQGGAIALQTAARSPQRWAGVISAAAFASLERTVERSAAELAPKYAGLAPVAAFSVGCGSWLRAGYAPWQIRPAKAAEKLTMPVMIIHGENDRFIPFADAREIFDRIPAETKILRPVVDGTHGRVLATDAGHLYPEMCRFLLDAVR</sequence>
<evidence type="ECO:0000313" key="3">
    <source>
        <dbReference type="Proteomes" id="UP001476282"/>
    </source>
</evidence>